<gene>
    <name evidence="1" type="ORF">SDC9_63389</name>
</gene>
<dbReference type="EMBL" id="VSSQ01002715">
    <property type="protein sequence ID" value="MPM17007.1"/>
    <property type="molecule type" value="Genomic_DNA"/>
</dbReference>
<comment type="caution">
    <text evidence="1">The sequence shown here is derived from an EMBL/GenBank/DDBJ whole genome shotgun (WGS) entry which is preliminary data.</text>
</comment>
<proteinExistence type="predicted"/>
<reference evidence="1" key="1">
    <citation type="submission" date="2019-08" db="EMBL/GenBank/DDBJ databases">
        <authorList>
            <person name="Kucharzyk K."/>
            <person name="Murdoch R.W."/>
            <person name="Higgins S."/>
            <person name="Loffler F."/>
        </authorList>
    </citation>
    <scope>NUCLEOTIDE SEQUENCE</scope>
</reference>
<accession>A0A644XM04</accession>
<evidence type="ECO:0000313" key="1">
    <source>
        <dbReference type="EMBL" id="MPM17007.1"/>
    </source>
</evidence>
<name>A0A644XM04_9ZZZZ</name>
<sequence length="58" mass="7077">MDSTPFDQKLFDDKIAEFEWQWCETEYEFDPESNENPAKLARELYTKYIGYFSFFGEE</sequence>
<dbReference type="AlphaFoldDB" id="A0A644XM04"/>
<organism evidence="1">
    <name type="scientific">bioreactor metagenome</name>
    <dbReference type="NCBI Taxonomy" id="1076179"/>
    <lineage>
        <taxon>unclassified sequences</taxon>
        <taxon>metagenomes</taxon>
        <taxon>ecological metagenomes</taxon>
    </lineage>
</organism>
<protein>
    <submittedName>
        <fullName evidence="1">Uncharacterized protein</fullName>
    </submittedName>
</protein>